<feature type="transmembrane region" description="Helical" evidence="13">
    <location>
        <begin position="357"/>
        <end position="378"/>
    </location>
</feature>
<feature type="transmembrane region" description="Helical" evidence="13">
    <location>
        <begin position="232"/>
        <end position="251"/>
    </location>
</feature>
<evidence type="ECO:0000259" key="15">
    <source>
        <dbReference type="Pfam" id="PF02214"/>
    </source>
</evidence>
<dbReference type="GO" id="GO:0016020">
    <property type="term" value="C:membrane"/>
    <property type="evidence" value="ECO:0000318"/>
    <property type="project" value="GO_Central"/>
</dbReference>
<evidence type="ECO:0000256" key="12">
    <source>
        <dbReference type="SAM" id="MobiDB-lite"/>
    </source>
</evidence>
<sequence length="639" mass="71781">MTGSEQQHQHQHSASTSPAHRGSVSKQSTVVRPVDRRKSGDTLIFLNIGGCKYEVWQSTLDQYPDTVLGSKLRDRFYDEKKNEFFFDRDPGLFRYILNFYLTGTLHAPVVEDTSAFDDEIGYFQINPDFYMGLCCYEGYLDRKGFDIKTGRVRNSFDEEEKTPEKKGPLTIRENLWETVENPQSSTQAKIFFYVTGFFIALSVGATIIETVFCQETVNPTFEDELRLARCKVIFMCIETACVVVFTSEYCVRLYASPERVKYARSFMSVVDVISIFPFYAGLCLPESNQLQGVFDTTRVFRVFRVFKLCRSSPGMILLGKTLKKCASDLSSLVMALSLLILVFTTMLYYMEKNYDGTLFTSIPAGFWFTIVTMTTVGYGDMYPSGFLGKLLTAVWAVSSVIVLALPLTILVDTFTNIRESMMKPTRRRDGTEEESNNNNKSPEKTGSSKSRKSIETVETVVEMNVLNKDPTAVVKDLLQVDVTNDKRPPSRTPSVASEEKTEKSEKAEKNSITINVPTENKTSDVSEENKKNTCNTSSTKNVSEDDNKNAPNENEENMIDKNVPNENEKNAKNEVTVTQPTESIKTGDVKKTGHNRNKSSRSSNTSKNSGVSTNDYPPSATATLSDQDSASQHSIDTRV</sequence>
<evidence type="ECO:0000256" key="5">
    <source>
        <dbReference type="ARBA" id="ARBA00022826"/>
    </source>
</evidence>
<reference evidence="16" key="1">
    <citation type="journal article" date="2020" name="Nat. Ecol. Evol.">
        <title>Deeply conserved synteny resolves early events in vertebrate evolution.</title>
        <authorList>
            <person name="Simakov O."/>
            <person name="Marletaz F."/>
            <person name="Yue J.X."/>
            <person name="O'Connell B."/>
            <person name="Jenkins J."/>
            <person name="Brandt A."/>
            <person name="Calef R."/>
            <person name="Tung C.H."/>
            <person name="Huang T.K."/>
            <person name="Schmutz J."/>
            <person name="Satoh N."/>
            <person name="Yu J.K."/>
            <person name="Putnam N.H."/>
            <person name="Green R.E."/>
            <person name="Rokhsar D.S."/>
        </authorList>
    </citation>
    <scope>NUCLEOTIDE SEQUENCE [LARGE SCALE GENOMIC DNA]</scope>
    <source>
        <strain evidence="16">S238N-H82</strain>
    </source>
</reference>
<dbReference type="PRINTS" id="PR00169">
    <property type="entry name" value="KCHANNEL"/>
</dbReference>
<dbReference type="SUPFAM" id="SSF81324">
    <property type="entry name" value="Voltage-gated potassium channels"/>
    <property type="match status" value="1"/>
</dbReference>
<keyword evidence="5" id="KW-0631">Potassium channel</keyword>
<evidence type="ECO:0000256" key="11">
    <source>
        <dbReference type="ARBA" id="ARBA00023303"/>
    </source>
</evidence>
<feature type="region of interest" description="Disordered" evidence="12">
    <location>
        <begin position="1"/>
        <end position="32"/>
    </location>
</feature>
<dbReference type="GO" id="GO:0008076">
    <property type="term" value="C:voltage-gated potassium channel complex"/>
    <property type="evidence" value="ECO:0000318"/>
    <property type="project" value="GO_Central"/>
</dbReference>
<dbReference type="PANTHER" id="PTHR11537">
    <property type="entry name" value="VOLTAGE-GATED POTASSIUM CHANNEL"/>
    <property type="match status" value="1"/>
</dbReference>
<dbReference type="KEGG" id="bfo:118404602"/>
<keyword evidence="6" id="KW-0851">Voltage-gated channel</keyword>
<dbReference type="GO" id="GO:0071805">
    <property type="term" value="P:potassium ion transmembrane transport"/>
    <property type="evidence" value="ECO:0000318"/>
    <property type="project" value="GO_Central"/>
</dbReference>
<evidence type="ECO:0000256" key="9">
    <source>
        <dbReference type="ARBA" id="ARBA00023065"/>
    </source>
</evidence>
<keyword evidence="10 13" id="KW-0472">Membrane</keyword>
<evidence type="ECO:0000256" key="4">
    <source>
        <dbReference type="ARBA" id="ARBA00022692"/>
    </source>
</evidence>
<feature type="transmembrane region" description="Helical" evidence="13">
    <location>
        <begin position="329"/>
        <end position="350"/>
    </location>
</feature>
<evidence type="ECO:0000259" key="14">
    <source>
        <dbReference type="Pfam" id="PF00520"/>
    </source>
</evidence>
<feature type="compositionally biased region" description="Basic and acidic residues" evidence="12">
    <location>
        <begin position="521"/>
        <end position="531"/>
    </location>
</feature>
<evidence type="ECO:0000256" key="6">
    <source>
        <dbReference type="ARBA" id="ARBA00022882"/>
    </source>
</evidence>
<evidence type="ECO:0000256" key="3">
    <source>
        <dbReference type="ARBA" id="ARBA00022538"/>
    </source>
</evidence>
<dbReference type="InterPro" id="IPR011333">
    <property type="entry name" value="SKP1/BTB/POZ_sf"/>
</dbReference>
<dbReference type="OrthoDB" id="415460at2759"/>
<feature type="region of interest" description="Disordered" evidence="12">
    <location>
        <begin position="479"/>
        <end position="639"/>
    </location>
</feature>
<accession>A0A9J7HJV4</accession>
<dbReference type="Proteomes" id="UP000001554">
    <property type="component" value="Chromosome 17"/>
</dbReference>
<dbReference type="AlphaFoldDB" id="A0A9J7HJV4"/>
<feature type="compositionally biased region" description="Polar residues" evidence="12">
    <location>
        <begin position="13"/>
        <end position="30"/>
    </location>
</feature>
<evidence type="ECO:0000256" key="8">
    <source>
        <dbReference type="ARBA" id="ARBA00022989"/>
    </source>
</evidence>
<dbReference type="PANTHER" id="PTHR11537:SF105">
    <property type="entry name" value="POTASSIUM VOLTAGE-GATED CHANNEL PROTEIN SHAL"/>
    <property type="match status" value="1"/>
</dbReference>
<dbReference type="PRINTS" id="PR01491">
    <property type="entry name" value="KVCHANNEL"/>
</dbReference>
<feature type="region of interest" description="Disordered" evidence="12">
    <location>
        <begin position="422"/>
        <end position="454"/>
    </location>
</feature>
<proteinExistence type="predicted"/>
<dbReference type="PRINTS" id="PR01497">
    <property type="entry name" value="SHALCHANNEL"/>
</dbReference>
<dbReference type="InterPro" id="IPR005821">
    <property type="entry name" value="Ion_trans_dom"/>
</dbReference>
<evidence type="ECO:0000256" key="2">
    <source>
        <dbReference type="ARBA" id="ARBA00022448"/>
    </source>
</evidence>
<feature type="transmembrane region" description="Helical" evidence="13">
    <location>
        <begin position="190"/>
        <end position="212"/>
    </location>
</feature>
<dbReference type="GO" id="GO:0051260">
    <property type="term" value="P:protein homooligomerization"/>
    <property type="evidence" value="ECO:0007669"/>
    <property type="project" value="InterPro"/>
</dbReference>
<feature type="compositionally biased region" description="Polar residues" evidence="12">
    <location>
        <begin position="532"/>
        <end position="541"/>
    </location>
</feature>
<feature type="compositionally biased region" description="Polar residues" evidence="12">
    <location>
        <begin position="573"/>
        <end position="584"/>
    </location>
</feature>
<keyword evidence="4 13" id="KW-0812">Transmembrane</keyword>
<feature type="domain" description="Potassium channel tetramerisation-type BTB" evidence="15">
    <location>
        <begin position="44"/>
        <end position="129"/>
    </location>
</feature>
<keyword evidence="7" id="KW-0630">Potassium</keyword>
<name>A0A9J7HJV4_BRAFL</name>
<dbReference type="InterPro" id="IPR003975">
    <property type="entry name" value="K_chnl_volt-dep_Kv4"/>
</dbReference>
<feature type="compositionally biased region" description="Polar residues" evidence="12">
    <location>
        <begin position="510"/>
        <end position="520"/>
    </location>
</feature>
<dbReference type="FunFam" id="3.30.710.10:FF:000152">
    <property type="entry name" value="Predicted protein"/>
    <property type="match status" value="1"/>
</dbReference>
<feature type="compositionally biased region" description="Low complexity" evidence="12">
    <location>
        <begin position="600"/>
        <end position="614"/>
    </location>
</feature>
<dbReference type="Gene3D" id="3.30.710.10">
    <property type="entry name" value="Potassium Channel Kv1.1, Chain A"/>
    <property type="match status" value="1"/>
</dbReference>
<dbReference type="GeneID" id="118404602"/>
<dbReference type="InterPro" id="IPR027359">
    <property type="entry name" value="Volt_channel_dom_sf"/>
</dbReference>
<dbReference type="FunFam" id="1.10.287.70:FF:000028">
    <property type="entry name" value="potassium voltage-gated channel subfamily D member 3"/>
    <property type="match status" value="1"/>
</dbReference>
<keyword evidence="11" id="KW-0407">Ion channel</keyword>
<dbReference type="Gene3D" id="1.10.287.70">
    <property type="match status" value="1"/>
</dbReference>
<evidence type="ECO:0000256" key="1">
    <source>
        <dbReference type="ARBA" id="ARBA00004141"/>
    </source>
</evidence>
<dbReference type="OMA" id="CIETACV"/>
<comment type="subcellular location">
    <subcellularLocation>
        <location evidence="1">Membrane</location>
        <topology evidence="1">Multi-pass membrane protein</topology>
    </subcellularLocation>
</comment>
<dbReference type="InterPro" id="IPR028325">
    <property type="entry name" value="VG_K_chnl"/>
</dbReference>
<dbReference type="Pfam" id="PF00520">
    <property type="entry name" value="Ion_trans"/>
    <property type="match status" value="1"/>
</dbReference>
<keyword evidence="8 13" id="KW-1133">Transmembrane helix</keyword>
<evidence type="ECO:0000256" key="10">
    <source>
        <dbReference type="ARBA" id="ARBA00023136"/>
    </source>
</evidence>
<feature type="compositionally biased region" description="Basic and acidic residues" evidence="12">
    <location>
        <begin position="497"/>
        <end position="509"/>
    </location>
</feature>
<dbReference type="Pfam" id="PF02214">
    <property type="entry name" value="BTB_2"/>
    <property type="match status" value="1"/>
</dbReference>
<dbReference type="RefSeq" id="XP_035659705.1">
    <property type="nucleotide sequence ID" value="XM_035803812.1"/>
</dbReference>
<dbReference type="GO" id="GO:0005250">
    <property type="term" value="F:A-type (transient outward) potassium channel activity"/>
    <property type="evidence" value="ECO:0000318"/>
    <property type="project" value="GO_Central"/>
</dbReference>
<keyword evidence="9" id="KW-0406">Ion transport</keyword>
<evidence type="ECO:0000313" key="17">
    <source>
        <dbReference type="RefSeq" id="XP_035659705.1"/>
    </source>
</evidence>
<dbReference type="GO" id="GO:0001508">
    <property type="term" value="P:action potential"/>
    <property type="evidence" value="ECO:0000318"/>
    <property type="project" value="GO_Central"/>
</dbReference>
<feature type="domain" description="Ion transport" evidence="14">
    <location>
        <begin position="189"/>
        <end position="419"/>
    </location>
</feature>
<dbReference type="InterPro" id="IPR003968">
    <property type="entry name" value="K_chnl_volt-dep_Kv"/>
</dbReference>
<dbReference type="FunFam" id="1.20.120.350:FF:000081">
    <property type="entry name" value="Predicted protein"/>
    <property type="match status" value="1"/>
</dbReference>
<feature type="compositionally biased region" description="Polar residues" evidence="12">
    <location>
        <begin position="620"/>
        <end position="639"/>
    </location>
</feature>
<reference evidence="17" key="2">
    <citation type="submission" date="2025-08" db="UniProtKB">
        <authorList>
            <consortium name="RefSeq"/>
        </authorList>
    </citation>
    <scope>IDENTIFICATION</scope>
    <source>
        <strain evidence="17">S238N-H82</strain>
        <tissue evidence="17">Testes</tissue>
    </source>
</reference>
<feature type="transmembrane region" description="Helical" evidence="13">
    <location>
        <begin position="390"/>
        <end position="417"/>
    </location>
</feature>
<keyword evidence="2" id="KW-0813">Transport</keyword>
<keyword evidence="16" id="KW-1185">Reference proteome</keyword>
<protein>
    <submittedName>
        <fullName evidence="17">Potassium voltage-gated channel protein Shal-like</fullName>
    </submittedName>
</protein>
<dbReference type="Gene3D" id="1.20.120.350">
    <property type="entry name" value="Voltage-gated potassium channels. Chain C"/>
    <property type="match status" value="1"/>
</dbReference>
<organism evidence="16 17">
    <name type="scientific">Branchiostoma floridae</name>
    <name type="common">Florida lancelet</name>
    <name type="synonym">Amphioxus</name>
    <dbReference type="NCBI Taxonomy" id="7739"/>
    <lineage>
        <taxon>Eukaryota</taxon>
        <taxon>Metazoa</taxon>
        <taxon>Chordata</taxon>
        <taxon>Cephalochordata</taxon>
        <taxon>Leptocardii</taxon>
        <taxon>Amphioxiformes</taxon>
        <taxon>Branchiostomatidae</taxon>
        <taxon>Branchiostoma</taxon>
    </lineage>
</organism>
<evidence type="ECO:0000256" key="13">
    <source>
        <dbReference type="SAM" id="Phobius"/>
    </source>
</evidence>
<dbReference type="InterPro" id="IPR003131">
    <property type="entry name" value="T1-type_BTB"/>
</dbReference>
<evidence type="ECO:0000313" key="16">
    <source>
        <dbReference type="Proteomes" id="UP000001554"/>
    </source>
</evidence>
<gene>
    <name evidence="17" type="primary">LOC118404602</name>
</gene>
<keyword evidence="3" id="KW-0633">Potassium transport</keyword>
<dbReference type="SUPFAM" id="SSF54695">
    <property type="entry name" value="POZ domain"/>
    <property type="match status" value="1"/>
</dbReference>
<evidence type="ECO:0000256" key="7">
    <source>
        <dbReference type="ARBA" id="ARBA00022958"/>
    </source>
</evidence>